<evidence type="ECO:0000313" key="2">
    <source>
        <dbReference type="Proteomes" id="UP000521199"/>
    </source>
</evidence>
<name>A0A7W8G0A4_9GAMM</name>
<reference evidence="1 2" key="1">
    <citation type="submission" date="2020-08" db="EMBL/GenBank/DDBJ databases">
        <title>Genomic Encyclopedia of Type Strains, Phase IV (KMG-IV): sequencing the most valuable type-strain genomes for metagenomic binning, comparative biology and taxonomic classification.</title>
        <authorList>
            <person name="Goeker M."/>
        </authorList>
    </citation>
    <scope>NUCLEOTIDE SEQUENCE [LARGE SCALE GENOMIC DNA]</scope>
    <source>
        <strain evidence="1 2">DSM 24163</strain>
    </source>
</reference>
<dbReference type="InterPro" id="IPR016024">
    <property type="entry name" value="ARM-type_fold"/>
</dbReference>
<dbReference type="Pfam" id="PF08713">
    <property type="entry name" value="DNA_alkylation"/>
    <property type="match status" value="1"/>
</dbReference>
<dbReference type="SUPFAM" id="SSF48371">
    <property type="entry name" value="ARM repeat"/>
    <property type="match status" value="1"/>
</dbReference>
<dbReference type="EMBL" id="JACHHP010000002">
    <property type="protein sequence ID" value="MBB5208059.1"/>
    <property type="molecule type" value="Genomic_DNA"/>
</dbReference>
<organism evidence="1 2">
    <name type="scientific">Chiayiivirga flava</name>
    <dbReference type="NCBI Taxonomy" id="659595"/>
    <lineage>
        <taxon>Bacteria</taxon>
        <taxon>Pseudomonadati</taxon>
        <taxon>Pseudomonadota</taxon>
        <taxon>Gammaproteobacteria</taxon>
        <taxon>Lysobacterales</taxon>
        <taxon>Lysobacteraceae</taxon>
        <taxon>Chiayiivirga</taxon>
    </lineage>
</organism>
<evidence type="ECO:0000313" key="1">
    <source>
        <dbReference type="EMBL" id="MBB5208059.1"/>
    </source>
</evidence>
<sequence length="375" mass="41792">MDRERMAEPLRNSFGAAIPKRIGAMLQAVDAAFDADAFVADALRGYEPLNLMQRGRHIAHALRRHLPDDYDAAIALLLASVDHAPARDGAPMGAFLFLPYTEFVSLHGLDHFATSMRALHALTQRFTGEFSVRPFIERFPELALAQLRAWASDPNEHVRRLVSEGTRPRLPWAARLRAFQRDPAPTLALLELLRDDPSLYVRRSVANHLNDIGKDHPEVLTAVARRWMVDAGEERQWIVRHALRSAVKRAEAGALEVLGFAHEARVAVEAVRIAPKRVAIGESVDIGFTLRNTGAAAQRVLVDYVVFYVKANGEARAKVFKLRTLDLAAGEAVRIAKRLSLEQRTTRTHYAGRHRVELLVNGRPMPLGEFVLVGS</sequence>
<dbReference type="AlphaFoldDB" id="A0A7W8G0A4"/>
<keyword evidence="2" id="KW-1185">Reference proteome</keyword>
<dbReference type="Gene3D" id="1.25.40.290">
    <property type="entry name" value="ARM repeat domains"/>
    <property type="match status" value="1"/>
</dbReference>
<accession>A0A7W8G0A4</accession>
<dbReference type="Proteomes" id="UP000521199">
    <property type="component" value="Unassembled WGS sequence"/>
</dbReference>
<gene>
    <name evidence="1" type="ORF">HNQ52_001588</name>
</gene>
<comment type="caution">
    <text evidence="1">The sequence shown here is derived from an EMBL/GenBank/DDBJ whole genome shotgun (WGS) entry which is preliminary data.</text>
</comment>
<protein>
    <submittedName>
        <fullName evidence="1">3-methyladenine DNA glycosylase AlkC</fullName>
    </submittedName>
</protein>
<proteinExistence type="predicted"/>
<dbReference type="InterPro" id="IPR014825">
    <property type="entry name" value="DNA_alkylation"/>
</dbReference>